<evidence type="ECO:0000256" key="2">
    <source>
        <dbReference type="ARBA" id="ARBA00012438"/>
    </source>
</evidence>
<dbReference type="Gene3D" id="1.10.287.130">
    <property type="match status" value="1"/>
</dbReference>
<dbReference type="Gene3D" id="3.30.565.10">
    <property type="entry name" value="Histidine kinase-like ATPase, C-terminal domain"/>
    <property type="match status" value="1"/>
</dbReference>
<keyword evidence="8" id="KW-0472">Membrane</keyword>
<evidence type="ECO:0000256" key="1">
    <source>
        <dbReference type="ARBA" id="ARBA00000085"/>
    </source>
</evidence>
<dbReference type="InterPro" id="IPR049835">
    <property type="entry name" value="RppB"/>
</dbReference>
<evidence type="ECO:0000256" key="8">
    <source>
        <dbReference type="SAM" id="Phobius"/>
    </source>
</evidence>
<comment type="catalytic activity">
    <reaction evidence="1">
        <text>ATP + protein L-histidine = ADP + protein N-phospho-L-histidine.</text>
        <dbReference type="EC" id="2.7.13.3"/>
    </reaction>
</comment>
<dbReference type="InterPro" id="IPR004358">
    <property type="entry name" value="Sig_transdc_His_kin-like_C"/>
</dbReference>
<dbReference type="NCBIfam" id="NF041735">
    <property type="entry name" value="hist_kin_RppB"/>
    <property type="match status" value="1"/>
</dbReference>
<evidence type="ECO:0000256" key="4">
    <source>
        <dbReference type="ARBA" id="ARBA00022679"/>
    </source>
</evidence>
<keyword evidence="7" id="KW-0175">Coiled coil</keyword>
<dbReference type="GO" id="GO:0016301">
    <property type="term" value="F:kinase activity"/>
    <property type="evidence" value="ECO:0007669"/>
    <property type="project" value="UniProtKB-KW"/>
</dbReference>
<dbReference type="InterPro" id="IPR036890">
    <property type="entry name" value="HATPase_C_sf"/>
</dbReference>
<evidence type="ECO:0000256" key="6">
    <source>
        <dbReference type="ARBA" id="ARBA00023012"/>
    </source>
</evidence>
<dbReference type="CDD" id="cd00082">
    <property type="entry name" value="HisKA"/>
    <property type="match status" value="1"/>
</dbReference>
<evidence type="ECO:0000313" key="10">
    <source>
        <dbReference type="EMBL" id="MEP0863219.1"/>
    </source>
</evidence>
<protein>
    <recommendedName>
        <fullName evidence="2">histidine kinase</fullName>
        <ecNumber evidence="2">2.7.13.3</ecNumber>
    </recommendedName>
</protein>
<dbReference type="SUPFAM" id="SSF47384">
    <property type="entry name" value="Homodimeric domain of signal transducing histidine kinase"/>
    <property type="match status" value="1"/>
</dbReference>
<evidence type="ECO:0000256" key="7">
    <source>
        <dbReference type="SAM" id="Coils"/>
    </source>
</evidence>
<feature type="transmembrane region" description="Helical" evidence="8">
    <location>
        <begin position="182"/>
        <end position="207"/>
    </location>
</feature>
<dbReference type="InterPro" id="IPR036097">
    <property type="entry name" value="HisK_dim/P_sf"/>
</dbReference>
<dbReference type="PROSITE" id="PS50109">
    <property type="entry name" value="HIS_KIN"/>
    <property type="match status" value="1"/>
</dbReference>
<dbReference type="EC" id="2.7.13.3" evidence="2"/>
<keyword evidence="8" id="KW-0812">Transmembrane</keyword>
<dbReference type="PRINTS" id="PR00344">
    <property type="entry name" value="BCTRLSENSOR"/>
</dbReference>
<feature type="coiled-coil region" evidence="7">
    <location>
        <begin position="254"/>
        <end position="281"/>
    </location>
</feature>
<name>A0ABV0JIE8_9CYAN</name>
<keyword evidence="5 10" id="KW-0418">Kinase</keyword>
<keyword evidence="4" id="KW-0808">Transferase</keyword>
<evidence type="ECO:0000259" key="9">
    <source>
        <dbReference type="PROSITE" id="PS50109"/>
    </source>
</evidence>
<keyword evidence="3" id="KW-0597">Phosphoprotein</keyword>
<dbReference type="SUPFAM" id="SSF55874">
    <property type="entry name" value="ATPase domain of HSP90 chaperone/DNA topoisomerase II/histidine kinase"/>
    <property type="match status" value="1"/>
</dbReference>
<keyword evidence="11" id="KW-1185">Reference proteome</keyword>
<feature type="transmembrane region" description="Helical" evidence="8">
    <location>
        <begin position="15"/>
        <end position="37"/>
    </location>
</feature>
<evidence type="ECO:0000256" key="3">
    <source>
        <dbReference type="ARBA" id="ARBA00022553"/>
    </source>
</evidence>
<evidence type="ECO:0000313" key="11">
    <source>
        <dbReference type="Proteomes" id="UP001442494"/>
    </source>
</evidence>
<dbReference type="Pfam" id="PF00512">
    <property type="entry name" value="HisKA"/>
    <property type="match status" value="1"/>
</dbReference>
<comment type="caution">
    <text evidence="10">The sequence shown here is derived from an EMBL/GenBank/DDBJ whole genome shotgun (WGS) entry which is preliminary data.</text>
</comment>
<dbReference type="RefSeq" id="WP_190428044.1">
    <property type="nucleotide sequence ID" value="NZ_JAMPKK010000002.1"/>
</dbReference>
<dbReference type="Proteomes" id="UP001442494">
    <property type="component" value="Unassembled WGS sequence"/>
</dbReference>
<sequence>MNQNKLFQLTRWRLAGWYVGIMGLILSLCGFAVYRAIAHANWNALDRELESVAGTLHDSIEPTLKQPGRLEAITQKLLPDICLALNGCVTQLENTQRHAIGAIHQGDYYVRLLDRSGRLIALAGLQPEGLYQTSKRELWQIHKDRQGTRYHQISLSLHTQDNLSWGYIQVGRSLKDLDNQLAVLKFILLLGLPVAMILVGGSSWLLAGLAMQPIYQSYRQIQQFTADAAHELRTPLAAIQATVESSLRMNKLSEKEARDTLKTLERQNHRLSELVKDLLLLSRMDQQVLPIKLRLTCLNDLVSDVTEELAALAIASDVNLMADNSNVGEPLYVNGDEEQLYRLLCNLVINAIQYTPIGEEVMVSLESSDRTALIHIKDTGIGITAQQQKLIFNRFYRVNSDRSRNSGGSGLGLPIAVAIATAHNGSIHVESKLGKGSTFTVKLPMHNSA</sequence>
<keyword evidence="6" id="KW-0902">Two-component regulatory system</keyword>
<keyword evidence="8" id="KW-1133">Transmembrane helix</keyword>
<dbReference type="SMART" id="SM00387">
    <property type="entry name" value="HATPase_c"/>
    <property type="match status" value="1"/>
</dbReference>
<dbReference type="PANTHER" id="PTHR45453:SF1">
    <property type="entry name" value="PHOSPHATE REGULON SENSOR PROTEIN PHOR"/>
    <property type="match status" value="1"/>
</dbReference>
<dbReference type="InterPro" id="IPR050351">
    <property type="entry name" value="BphY/WalK/GraS-like"/>
</dbReference>
<dbReference type="Pfam" id="PF02518">
    <property type="entry name" value="HATPase_c"/>
    <property type="match status" value="1"/>
</dbReference>
<dbReference type="InterPro" id="IPR005467">
    <property type="entry name" value="His_kinase_dom"/>
</dbReference>
<evidence type="ECO:0000256" key="5">
    <source>
        <dbReference type="ARBA" id="ARBA00022777"/>
    </source>
</evidence>
<dbReference type="EMBL" id="JAMPKK010000002">
    <property type="protein sequence ID" value="MEP0863219.1"/>
    <property type="molecule type" value="Genomic_DNA"/>
</dbReference>
<reference evidence="10 11" key="1">
    <citation type="submission" date="2022-04" db="EMBL/GenBank/DDBJ databases">
        <title>Positive selection, recombination, and allopatry shape intraspecific diversity of widespread and dominant cyanobacteria.</title>
        <authorList>
            <person name="Wei J."/>
            <person name="Shu W."/>
            <person name="Hu C."/>
        </authorList>
    </citation>
    <scope>NUCLEOTIDE SEQUENCE [LARGE SCALE GENOMIC DNA]</scope>
    <source>
        <strain evidence="10 11">GB2-A5</strain>
    </source>
</reference>
<gene>
    <name evidence="10" type="ORF">NDI37_01905</name>
</gene>
<dbReference type="InterPro" id="IPR003594">
    <property type="entry name" value="HATPase_dom"/>
</dbReference>
<dbReference type="PANTHER" id="PTHR45453">
    <property type="entry name" value="PHOSPHATE REGULON SENSOR PROTEIN PHOR"/>
    <property type="match status" value="1"/>
</dbReference>
<dbReference type="InterPro" id="IPR003661">
    <property type="entry name" value="HisK_dim/P_dom"/>
</dbReference>
<organism evidence="10 11">
    <name type="scientific">Funiculus sociatus GB2-A5</name>
    <dbReference type="NCBI Taxonomy" id="2933946"/>
    <lineage>
        <taxon>Bacteria</taxon>
        <taxon>Bacillati</taxon>
        <taxon>Cyanobacteriota</taxon>
        <taxon>Cyanophyceae</taxon>
        <taxon>Coleofasciculales</taxon>
        <taxon>Coleofasciculaceae</taxon>
        <taxon>Funiculus</taxon>
    </lineage>
</organism>
<accession>A0ABV0JIE8</accession>
<feature type="domain" description="Histidine kinase" evidence="9">
    <location>
        <begin position="227"/>
        <end position="447"/>
    </location>
</feature>
<proteinExistence type="predicted"/>
<dbReference type="SMART" id="SM00388">
    <property type="entry name" value="HisKA"/>
    <property type="match status" value="1"/>
</dbReference>